<protein>
    <submittedName>
        <fullName evidence="1">Uncharacterized protein</fullName>
    </submittedName>
</protein>
<evidence type="ECO:0000313" key="1">
    <source>
        <dbReference type="EMBL" id="MBW0505941.1"/>
    </source>
</evidence>
<reference evidence="1" key="1">
    <citation type="submission" date="2021-03" db="EMBL/GenBank/DDBJ databases">
        <title>Draft genome sequence of rust myrtle Austropuccinia psidii MF-1, a brazilian biotype.</title>
        <authorList>
            <person name="Quecine M.C."/>
            <person name="Pachon D.M.R."/>
            <person name="Bonatelli M.L."/>
            <person name="Correr F.H."/>
            <person name="Franceschini L.M."/>
            <person name="Leite T.F."/>
            <person name="Margarido G.R.A."/>
            <person name="Almeida C.A."/>
            <person name="Ferrarezi J.A."/>
            <person name="Labate C.A."/>
        </authorList>
    </citation>
    <scope>NUCLEOTIDE SEQUENCE</scope>
    <source>
        <strain evidence="1">MF-1</strain>
    </source>
</reference>
<proteinExistence type="predicted"/>
<dbReference type="OrthoDB" id="7691805at2759"/>
<evidence type="ECO:0000313" key="2">
    <source>
        <dbReference type="Proteomes" id="UP000765509"/>
    </source>
</evidence>
<keyword evidence="2" id="KW-1185">Reference proteome</keyword>
<comment type="caution">
    <text evidence="1">The sequence shown here is derived from an EMBL/GenBank/DDBJ whole genome shotgun (WGS) entry which is preliminary data.</text>
</comment>
<dbReference type="EMBL" id="AVOT02018792">
    <property type="protein sequence ID" value="MBW0505941.1"/>
    <property type="molecule type" value="Genomic_DNA"/>
</dbReference>
<organism evidence="1 2">
    <name type="scientific">Austropuccinia psidii MF-1</name>
    <dbReference type="NCBI Taxonomy" id="1389203"/>
    <lineage>
        <taxon>Eukaryota</taxon>
        <taxon>Fungi</taxon>
        <taxon>Dikarya</taxon>
        <taxon>Basidiomycota</taxon>
        <taxon>Pucciniomycotina</taxon>
        <taxon>Pucciniomycetes</taxon>
        <taxon>Pucciniales</taxon>
        <taxon>Sphaerophragmiaceae</taxon>
        <taxon>Austropuccinia</taxon>
    </lineage>
</organism>
<name>A0A9Q3DSP9_9BASI</name>
<dbReference type="Proteomes" id="UP000765509">
    <property type="component" value="Unassembled WGS sequence"/>
</dbReference>
<sequence>MATFLKTHHSIKLLNTHKFEVINQEMKQVITGSLASGSLNLSYSLKALAISTASRNLVTLHQAPGHPSLEYFAKCSQTNTFLNYNALRAPPAK</sequence>
<dbReference type="AlphaFoldDB" id="A0A9Q3DSP9"/>
<gene>
    <name evidence="1" type="ORF">O181_045656</name>
</gene>
<accession>A0A9Q3DSP9</accession>